<name>A0AAE1I2S6_9NEOP</name>
<reference evidence="1" key="1">
    <citation type="submission" date="2021-07" db="EMBL/GenBank/DDBJ databases">
        <authorList>
            <person name="Catto M.A."/>
            <person name="Jacobson A."/>
            <person name="Kennedy G."/>
            <person name="Labadie P."/>
            <person name="Hunt B.G."/>
            <person name="Srinivasan R."/>
        </authorList>
    </citation>
    <scope>NUCLEOTIDE SEQUENCE</scope>
    <source>
        <strain evidence="1">PL_HMW_Pooled</strain>
        <tissue evidence="1">Head</tissue>
    </source>
</reference>
<gene>
    <name evidence="1" type="ORF">KUF71_024978</name>
</gene>
<dbReference type="EMBL" id="JAHWGI010001416">
    <property type="protein sequence ID" value="KAK3931066.1"/>
    <property type="molecule type" value="Genomic_DNA"/>
</dbReference>
<comment type="caution">
    <text evidence="1">The sequence shown here is derived from an EMBL/GenBank/DDBJ whole genome shotgun (WGS) entry which is preliminary data.</text>
</comment>
<dbReference type="GO" id="GO:0000428">
    <property type="term" value="C:DNA-directed RNA polymerase complex"/>
    <property type="evidence" value="ECO:0007669"/>
    <property type="project" value="UniProtKB-KW"/>
</dbReference>
<reference evidence="1" key="2">
    <citation type="journal article" date="2023" name="BMC Genomics">
        <title>Pest status, molecular evolution, and epigenetic factors derived from the genome assembly of Frankliniella fusca, a thysanopteran phytovirus vector.</title>
        <authorList>
            <person name="Catto M.A."/>
            <person name="Labadie P.E."/>
            <person name="Jacobson A.L."/>
            <person name="Kennedy G.G."/>
            <person name="Srinivasan R."/>
            <person name="Hunt B.G."/>
        </authorList>
    </citation>
    <scope>NUCLEOTIDE SEQUENCE</scope>
    <source>
        <strain evidence="1">PL_HMW_Pooled</strain>
    </source>
</reference>
<evidence type="ECO:0000313" key="2">
    <source>
        <dbReference type="Proteomes" id="UP001219518"/>
    </source>
</evidence>
<proteinExistence type="predicted"/>
<dbReference type="AlphaFoldDB" id="A0AAE1I2S6"/>
<organism evidence="1 2">
    <name type="scientific">Frankliniella fusca</name>
    <dbReference type="NCBI Taxonomy" id="407009"/>
    <lineage>
        <taxon>Eukaryota</taxon>
        <taxon>Metazoa</taxon>
        <taxon>Ecdysozoa</taxon>
        <taxon>Arthropoda</taxon>
        <taxon>Hexapoda</taxon>
        <taxon>Insecta</taxon>
        <taxon>Pterygota</taxon>
        <taxon>Neoptera</taxon>
        <taxon>Paraneoptera</taxon>
        <taxon>Thysanoptera</taxon>
        <taxon>Terebrantia</taxon>
        <taxon>Thripoidea</taxon>
        <taxon>Thripidae</taxon>
        <taxon>Frankliniella</taxon>
    </lineage>
</organism>
<protein>
    <submittedName>
        <fullName evidence="1">DNA-directed RNA polymerase subunit alpha</fullName>
    </submittedName>
</protein>
<accession>A0AAE1I2S6</accession>
<keyword evidence="1" id="KW-0804">Transcription</keyword>
<keyword evidence="1" id="KW-0240">DNA-directed RNA polymerase</keyword>
<sequence length="120" mass="13578">MSVNSFKACFPHVQCTTLAALTGPVQNAREATLNVNQNNAILQLRIVTVNHTIQFKPFLGRDWLDVLWPNWRLSVNNFQSIQSINPTAIPTLDQIKTMFSRPFATNSDTCIDDFTVKLEL</sequence>
<keyword evidence="2" id="KW-1185">Reference proteome</keyword>
<evidence type="ECO:0000313" key="1">
    <source>
        <dbReference type="EMBL" id="KAK3931066.1"/>
    </source>
</evidence>
<dbReference type="Proteomes" id="UP001219518">
    <property type="component" value="Unassembled WGS sequence"/>
</dbReference>